<evidence type="ECO:0000256" key="2">
    <source>
        <dbReference type="ARBA" id="ARBA00022737"/>
    </source>
</evidence>
<dbReference type="Proteomes" id="UP001595075">
    <property type="component" value="Unassembled WGS sequence"/>
</dbReference>
<dbReference type="InterPro" id="IPR050230">
    <property type="entry name" value="CALM/Myosin/TropC-like"/>
</dbReference>
<proteinExistence type="predicted"/>
<comment type="caution">
    <text evidence="5">The sequence shown here is derived from an EMBL/GenBank/DDBJ whole genome shotgun (WGS) entry which is preliminary data.</text>
</comment>
<evidence type="ECO:0000313" key="5">
    <source>
        <dbReference type="EMBL" id="KAL2074040.1"/>
    </source>
</evidence>
<gene>
    <name evidence="5" type="ORF">VTL71DRAFT_7818</name>
</gene>
<evidence type="ECO:0000313" key="6">
    <source>
        <dbReference type="Proteomes" id="UP001595075"/>
    </source>
</evidence>
<organism evidence="5 6">
    <name type="scientific">Oculimacula yallundae</name>
    <dbReference type="NCBI Taxonomy" id="86028"/>
    <lineage>
        <taxon>Eukaryota</taxon>
        <taxon>Fungi</taxon>
        <taxon>Dikarya</taxon>
        <taxon>Ascomycota</taxon>
        <taxon>Pezizomycotina</taxon>
        <taxon>Leotiomycetes</taxon>
        <taxon>Helotiales</taxon>
        <taxon>Ploettnerulaceae</taxon>
        <taxon>Oculimacula</taxon>
    </lineage>
</organism>
<protein>
    <recommendedName>
        <fullName evidence="1">Calmodulin</fullName>
    </recommendedName>
</protein>
<dbReference type="Gene3D" id="1.10.238.10">
    <property type="entry name" value="EF-hand"/>
    <property type="match status" value="2"/>
</dbReference>
<reference evidence="5 6" key="1">
    <citation type="journal article" date="2024" name="Commun. Biol.">
        <title>Comparative genomic analysis of thermophilic fungi reveals convergent evolutionary adaptations and gene losses.</title>
        <authorList>
            <person name="Steindorff A.S."/>
            <person name="Aguilar-Pontes M.V."/>
            <person name="Robinson A.J."/>
            <person name="Andreopoulos B."/>
            <person name="LaButti K."/>
            <person name="Kuo A."/>
            <person name="Mondo S."/>
            <person name="Riley R."/>
            <person name="Otillar R."/>
            <person name="Haridas S."/>
            <person name="Lipzen A."/>
            <person name="Grimwood J."/>
            <person name="Schmutz J."/>
            <person name="Clum A."/>
            <person name="Reid I.D."/>
            <person name="Moisan M.C."/>
            <person name="Butler G."/>
            <person name="Nguyen T.T.M."/>
            <person name="Dewar K."/>
            <person name="Conant G."/>
            <person name="Drula E."/>
            <person name="Henrissat B."/>
            <person name="Hansel C."/>
            <person name="Singer S."/>
            <person name="Hutchinson M.I."/>
            <person name="de Vries R.P."/>
            <person name="Natvig D.O."/>
            <person name="Powell A.J."/>
            <person name="Tsang A."/>
            <person name="Grigoriev I.V."/>
        </authorList>
    </citation>
    <scope>NUCLEOTIDE SEQUENCE [LARGE SCALE GENOMIC DNA]</scope>
    <source>
        <strain evidence="5 6">CBS 494.80</strain>
    </source>
</reference>
<evidence type="ECO:0000256" key="3">
    <source>
        <dbReference type="ARBA" id="ARBA00022837"/>
    </source>
</evidence>
<dbReference type="PANTHER" id="PTHR23048:SF59">
    <property type="entry name" value="EF-HAND SUPERFAMILY PROTEIN"/>
    <property type="match status" value="1"/>
</dbReference>
<evidence type="ECO:0000256" key="4">
    <source>
        <dbReference type="SAM" id="MobiDB-lite"/>
    </source>
</evidence>
<sequence>MPAKRRAAEAAEASSSGPQRPSKLAKENNITAAEETEIREAFELFHQKWDGEKDNVIPIGDVKRAMKALDIPPSPSELSEFLSILDPDSEGFATYPSFLAICALKFHSRTQTSDTHSHEVDEAFALFTTPSGSRPAGETGDGKITLATLKRVARMLKEDIDEELLRRMILEANGGAGVTIGVGKEEFEGVMRRAGVWR</sequence>
<keyword evidence="2" id="KW-0677">Repeat</keyword>
<evidence type="ECO:0000256" key="1">
    <source>
        <dbReference type="ARBA" id="ARBA00020786"/>
    </source>
</evidence>
<accession>A0ABR4CVY0</accession>
<name>A0ABR4CVY0_9HELO</name>
<dbReference type="PANTHER" id="PTHR23048">
    <property type="entry name" value="MYOSIN LIGHT CHAIN 1, 3"/>
    <property type="match status" value="1"/>
</dbReference>
<keyword evidence="3" id="KW-0106">Calcium</keyword>
<dbReference type="EMBL" id="JAZHXI010000002">
    <property type="protein sequence ID" value="KAL2074040.1"/>
    <property type="molecule type" value="Genomic_DNA"/>
</dbReference>
<feature type="region of interest" description="Disordered" evidence="4">
    <location>
        <begin position="1"/>
        <end position="29"/>
    </location>
</feature>
<keyword evidence="6" id="KW-1185">Reference proteome</keyword>
<dbReference type="InterPro" id="IPR011992">
    <property type="entry name" value="EF-hand-dom_pair"/>
</dbReference>
<dbReference type="SUPFAM" id="SSF47473">
    <property type="entry name" value="EF-hand"/>
    <property type="match status" value="1"/>
</dbReference>